<feature type="transmembrane region" description="Helical" evidence="13">
    <location>
        <begin position="57"/>
        <end position="80"/>
    </location>
</feature>
<dbReference type="PIRSF" id="PIRSF006603">
    <property type="entry name" value="DinF"/>
    <property type="match status" value="1"/>
</dbReference>
<feature type="transmembrane region" description="Helical" evidence="13">
    <location>
        <begin position="420"/>
        <end position="440"/>
    </location>
</feature>
<evidence type="ECO:0000256" key="10">
    <source>
        <dbReference type="ARBA" id="ARBA00023065"/>
    </source>
</evidence>
<evidence type="ECO:0000256" key="1">
    <source>
        <dbReference type="ARBA" id="ARBA00003408"/>
    </source>
</evidence>
<feature type="transmembrane region" description="Helical" evidence="13">
    <location>
        <begin position="317"/>
        <end position="338"/>
    </location>
</feature>
<keyword evidence="10" id="KW-0406">Ion transport</keyword>
<feature type="transmembrane region" description="Helical" evidence="13">
    <location>
        <begin position="358"/>
        <end position="378"/>
    </location>
</feature>
<evidence type="ECO:0000256" key="2">
    <source>
        <dbReference type="ARBA" id="ARBA00004651"/>
    </source>
</evidence>
<keyword evidence="8 13" id="KW-0812">Transmembrane</keyword>
<dbReference type="Pfam" id="PF01554">
    <property type="entry name" value="MatE"/>
    <property type="match status" value="2"/>
</dbReference>
<evidence type="ECO:0000256" key="12">
    <source>
        <dbReference type="ARBA" id="ARBA00031636"/>
    </source>
</evidence>
<comment type="function">
    <text evidence="1">Multidrug efflux pump.</text>
</comment>
<evidence type="ECO:0000256" key="5">
    <source>
        <dbReference type="ARBA" id="ARBA00022448"/>
    </source>
</evidence>
<proteinExistence type="inferred from homology"/>
<evidence type="ECO:0000313" key="14">
    <source>
        <dbReference type="EMBL" id="CUO81230.1"/>
    </source>
</evidence>
<evidence type="ECO:0000256" key="13">
    <source>
        <dbReference type="SAM" id="Phobius"/>
    </source>
</evidence>
<evidence type="ECO:0000256" key="3">
    <source>
        <dbReference type="ARBA" id="ARBA00010199"/>
    </source>
</evidence>
<dbReference type="Proteomes" id="UP000095709">
    <property type="component" value="Unassembled WGS sequence"/>
</dbReference>
<reference evidence="14 15" key="1">
    <citation type="submission" date="2015-09" db="EMBL/GenBank/DDBJ databases">
        <authorList>
            <consortium name="Pathogen Informatics"/>
        </authorList>
    </citation>
    <scope>NUCLEOTIDE SEQUENCE [LARGE SCALE GENOMIC DNA]</scope>
    <source>
        <strain evidence="14 15">2789STDY5834885</strain>
    </source>
</reference>
<dbReference type="GO" id="GO:0042910">
    <property type="term" value="F:xenobiotic transmembrane transporter activity"/>
    <property type="evidence" value="ECO:0007669"/>
    <property type="project" value="InterPro"/>
</dbReference>
<gene>
    <name evidence="14" type="primary">mepA_4</name>
    <name evidence="14" type="ORF">ERS852498_00548</name>
</gene>
<dbReference type="AlphaFoldDB" id="A0A174I7N9"/>
<dbReference type="CDD" id="cd13138">
    <property type="entry name" value="MATE_yoeA_like"/>
    <property type="match status" value="1"/>
</dbReference>
<feature type="transmembrane region" description="Helical" evidence="13">
    <location>
        <begin position="20"/>
        <end position="37"/>
    </location>
</feature>
<keyword evidence="6" id="KW-0050">Antiport</keyword>
<accession>A0A174I7N9</accession>
<dbReference type="PANTHER" id="PTHR43298">
    <property type="entry name" value="MULTIDRUG RESISTANCE PROTEIN NORM-RELATED"/>
    <property type="match status" value="1"/>
</dbReference>
<feature type="transmembrane region" description="Helical" evidence="13">
    <location>
        <begin position="390"/>
        <end position="414"/>
    </location>
</feature>
<dbReference type="InterPro" id="IPR050222">
    <property type="entry name" value="MATE_MdtK"/>
</dbReference>
<evidence type="ECO:0000313" key="15">
    <source>
        <dbReference type="Proteomes" id="UP000095709"/>
    </source>
</evidence>
<keyword evidence="5" id="KW-0813">Transport</keyword>
<dbReference type="PANTHER" id="PTHR43298:SF2">
    <property type="entry name" value="FMN_FAD EXPORTER YEEO-RELATED"/>
    <property type="match status" value="1"/>
</dbReference>
<evidence type="ECO:0000256" key="11">
    <source>
        <dbReference type="ARBA" id="ARBA00023136"/>
    </source>
</evidence>
<organism evidence="14 15">
    <name type="scientific">Fusicatenibacter saccharivorans</name>
    <dbReference type="NCBI Taxonomy" id="1150298"/>
    <lineage>
        <taxon>Bacteria</taxon>
        <taxon>Bacillati</taxon>
        <taxon>Bacillota</taxon>
        <taxon>Clostridia</taxon>
        <taxon>Lachnospirales</taxon>
        <taxon>Lachnospiraceae</taxon>
        <taxon>Fusicatenibacter</taxon>
    </lineage>
</organism>
<dbReference type="InterPro" id="IPR002528">
    <property type="entry name" value="MATE_fam"/>
</dbReference>
<feature type="transmembrane region" description="Helical" evidence="13">
    <location>
        <begin position="137"/>
        <end position="157"/>
    </location>
</feature>
<evidence type="ECO:0000256" key="7">
    <source>
        <dbReference type="ARBA" id="ARBA00022475"/>
    </source>
</evidence>
<dbReference type="NCBIfam" id="TIGR00797">
    <property type="entry name" value="matE"/>
    <property type="match status" value="1"/>
</dbReference>
<sequence length="455" mass="49055">MATKKSAVKDLTNGSPVKLILGFALPLLLGMLFQQFYSMVDTIIVGKFLGAKALAAVGSTGSINFMIVGFCMGVCSGFAIPVAQMFGAGDRKALCRYVGNGAVLAGILSVVMTVLVCIWCRDILILMKTPSDILDGAYAYIFIIFLGIPLMVLYNQTSAIMRSLGDSRSPLIFLGISSILNIVLDLALVRPMGVAGTAWATIIAQGVSGFLCLFYMKKKFTILAFTREDWKLHKHYVLNLCNMGIPMGLQYSITAIGSVILQTAVNGLGSTAVASVTAAGKISMFCCCPFDALGSTMATYAGQNVGAKKMDRVNTGILTSSIIGSVYSVVILGVMFLWSRQISLLFVDASETVILDQARQMLLINMVFYIPLTLVNVVRFTVQGMGFSKFAILAGVCEMIGRSVVAFFLVPYFGYTAVCFASPVAWILADLFLVPAYLYCAKTLRSLFEKNAQMM</sequence>
<dbReference type="GO" id="GO:0015297">
    <property type="term" value="F:antiporter activity"/>
    <property type="evidence" value="ECO:0007669"/>
    <property type="project" value="UniProtKB-KW"/>
</dbReference>
<dbReference type="RefSeq" id="WP_055265377.1">
    <property type="nucleotide sequence ID" value="NZ_CZAL01000002.1"/>
</dbReference>
<name>A0A174I7N9_9FIRM</name>
<feature type="transmembrane region" description="Helical" evidence="13">
    <location>
        <begin position="101"/>
        <end position="125"/>
    </location>
</feature>
<evidence type="ECO:0000256" key="9">
    <source>
        <dbReference type="ARBA" id="ARBA00022989"/>
    </source>
</evidence>
<keyword evidence="9 13" id="KW-1133">Transmembrane helix</keyword>
<dbReference type="InterPro" id="IPR048279">
    <property type="entry name" value="MdtK-like"/>
</dbReference>
<comment type="similarity">
    <text evidence="3">Belongs to the multi antimicrobial extrusion (MATE) (TC 2.A.66.1) family.</text>
</comment>
<dbReference type="EMBL" id="CZAL01000002">
    <property type="protein sequence ID" value="CUO81230.1"/>
    <property type="molecule type" value="Genomic_DNA"/>
</dbReference>
<evidence type="ECO:0000256" key="8">
    <source>
        <dbReference type="ARBA" id="ARBA00022692"/>
    </source>
</evidence>
<evidence type="ECO:0000256" key="4">
    <source>
        <dbReference type="ARBA" id="ARBA00020268"/>
    </source>
</evidence>
<dbReference type="GO" id="GO:0006811">
    <property type="term" value="P:monoatomic ion transport"/>
    <property type="evidence" value="ECO:0007669"/>
    <property type="project" value="UniProtKB-KW"/>
</dbReference>
<comment type="subcellular location">
    <subcellularLocation>
        <location evidence="2">Cell membrane</location>
        <topology evidence="2">Multi-pass membrane protein</topology>
    </subcellularLocation>
</comment>
<keyword evidence="7" id="KW-1003">Cell membrane</keyword>
<dbReference type="GO" id="GO:0005886">
    <property type="term" value="C:plasma membrane"/>
    <property type="evidence" value="ECO:0007669"/>
    <property type="project" value="UniProtKB-SubCell"/>
</dbReference>
<protein>
    <recommendedName>
        <fullName evidence="4">Probable multidrug resistance protein NorM</fullName>
    </recommendedName>
    <alternativeName>
        <fullName evidence="12">Multidrug-efflux transporter</fullName>
    </alternativeName>
</protein>
<evidence type="ECO:0000256" key="6">
    <source>
        <dbReference type="ARBA" id="ARBA00022449"/>
    </source>
</evidence>
<feature type="transmembrane region" description="Helical" evidence="13">
    <location>
        <begin position="169"/>
        <end position="188"/>
    </location>
</feature>
<feature type="transmembrane region" description="Helical" evidence="13">
    <location>
        <begin position="194"/>
        <end position="216"/>
    </location>
</feature>
<keyword evidence="11 13" id="KW-0472">Membrane</keyword>